<dbReference type="InterPro" id="IPR002220">
    <property type="entry name" value="DapA-like"/>
</dbReference>
<evidence type="ECO:0000256" key="3">
    <source>
        <dbReference type="PIRNR" id="PIRNR001365"/>
    </source>
</evidence>
<evidence type="ECO:0000313" key="4">
    <source>
        <dbReference type="EMBL" id="MCU6794637.1"/>
    </source>
</evidence>
<dbReference type="PANTHER" id="PTHR12128">
    <property type="entry name" value="DIHYDRODIPICOLINATE SYNTHASE"/>
    <property type="match status" value="1"/>
</dbReference>
<evidence type="ECO:0000313" key="5">
    <source>
        <dbReference type="Proteomes" id="UP001652445"/>
    </source>
</evidence>
<keyword evidence="5" id="KW-1185">Reference proteome</keyword>
<evidence type="ECO:0000256" key="2">
    <source>
        <dbReference type="ARBA" id="ARBA00023239"/>
    </source>
</evidence>
<dbReference type="EMBL" id="JAOQIO010000084">
    <property type="protein sequence ID" value="MCU6794637.1"/>
    <property type="molecule type" value="Genomic_DNA"/>
</dbReference>
<dbReference type="InterPro" id="IPR013785">
    <property type="entry name" value="Aldolase_TIM"/>
</dbReference>
<dbReference type="Proteomes" id="UP001652445">
    <property type="component" value="Unassembled WGS sequence"/>
</dbReference>
<dbReference type="CDD" id="cd00408">
    <property type="entry name" value="DHDPS-like"/>
    <property type="match status" value="1"/>
</dbReference>
<dbReference type="PIRSF" id="PIRSF001365">
    <property type="entry name" value="DHDPS"/>
    <property type="match status" value="1"/>
</dbReference>
<dbReference type="Gene3D" id="3.20.20.70">
    <property type="entry name" value="Aldolase class I"/>
    <property type="match status" value="1"/>
</dbReference>
<dbReference type="Pfam" id="PF00701">
    <property type="entry name" value="DHDPS"/>
    <property type="match status" value="1"/>
</dbReference>
<keyword evidence="2 3" id="KW-0456">Lyase</keyword>
<evidence type="ECO:0000256" key="1">
    <source>
        <dbReference type="ARBA" id="ARBA00007592"/>
    </source>
</evidence>
<proteinExistence type="inferred from homology"/>
<accession>A0ABT2UL83</accession>
<protein>
    <submittedName>
        <fullName evidence="4">Dihydrodipicolinate synthase family protein</fullName>
    </submittedName>
</protein>
<comment type="similarity">
    <text evidence="1 3">Belongs to the DapA family.</text>
</comment>
<dbReference type="SMART" id="SM01130">
    <property type="entry name" value="DHDPS"/>
    <property type="match status" value="1"/>
</dbReference>
<dbReference type="PANTHER" id="PTHR12128:SF66">
    <property type="entry name" value="4-HYDROXY-2-OXOGLUTARATE ALDOLASE, MITOCHONDRIAL"/>
    <property type="match status" value="1"/>
</dbReference>
<organism evidence="4 5">
    <name type="scientific">Paenibacillus baimaensis</name>
    <dbReference type="NCBI Taxonomy" id="2982185"/>
    <lineage>
        <taxon>Bacteria</taxon>
        <taxon>Bacillati</taxon>
        <taxon>Bacillota</taxon>
        <taxon>Bacilli</taxon>
        <taxon>Bacillales</taxon>
        <taxon>Paenibacillaceae</taxon>
        <taxon>Paenibacillus</taxon>
    </lineage>
</organism>
<gene>
    <name evidence="4" type="ORF">OB236_21235</name>
</gene>
<dbReference type="RefSeq" id="WP_262685758.1">
    <property type="nucleotide sequence ID" value="NZ_JAOQIO010000084.1"/>
</dbReference>
<sequence>MEQPANLIVDGVWPTMVTPFTESNEIDFKALEKLVEWYIAKGVDGLFAVCQSSEMFKLSLEERVQLAGFVKKQAAGRVPVIASGHVSDSIQDQIEEIKAISAVGIDAFVMVSNRLAAQDESDDVWKRNAEIILAAVPDVAFGIYECPFPYKRLMSPELLAWCASTGRFLFLKDTCCDVEQIQAKLDAVKGSQLKIFNANSATLLETLKIGAAGFSGIMANFHPDLYAWLFNNWNKDSDKAALVQSYLGVSSMIEHQLYPLNAKYYLQQQGLGFTLQCRARNQEDFITKERLVMDQMKQLDQWLGLFVNGQAAVANSIAK</sequence>
<reference evidence="4 5" key="1">
    <citation type="submission" date="2022-09" db="EMBL/GenBank/DDBJ databases">
        <authorList>
            <person name="Han X.L."/>
            <person name="Wang Q."/>
            <person name="Lu T."/>
        </authorList>
    </citation>
    <scope>NUCLEOTIDE SEQUENCE [LARGE SCALE GENOMIC DNA]</scope>
    <source>
        <strain evidence="4 5">WQ 127069</strain>
    </source>
</reference>
<comment type="caution">
    <text evidence="4">The sequence shown here is derived from an EMBL/GenBank/DDBJ whole genome shotgun (WGS) entry which is preliminary data.</text>
</comment>
<dbReference type="SUPFAM" id="SSF51569">
    <property type="entry name" value="Aldolase"/>
    <property type="match status" value="1"/>
</dbReference>
<name>A0ABT2UL83_9BACL</name>